<evidence type="ECO:0000313" key="4">
    <source>
        <dbReference type="EMBL" id="MBD7895613.1"/>
    </source>
</evidence>
<dbReference type="Pfam" id="PF19295">
    <property type="entry name" value="SufBD_N"/>
    <property type="match status" value="1"/>
</dbReference>
<keyword evidence="5" id="KW-1185">Reference proteome</keyword>
<comment type="similarity">
    <text evidence="1">Belongs to the iron-sulfur cluster assembly SufBD family.</text>
</comment>
<proteinExistence type="inferred from homology"/>
<dbReference type="EMBL" id="JACSQW010000024">
    <property type="protein sequence ID" value="MBD7895613.1"/>
    <property type="molecule type" value="Genomic_DNA"/>
</dbReference>
<dbReference type="SUPFAM" id="SSF101960">
    <property type="entry name" value="Stabilizer of iron transporter SufD"/>
    <property type="match status" value="1"/>
</dbReference>
<dbReference type="PANTHER" id="PTHR30508">
    <property type="entry name" value="FES CLUSTER ASSEMBLY PROTEIN SUF"/>
    <property type="match status" value="1"/>
</dbReference>
<protein>
    <submittedName>
        <fullName evidence="4">Fe-S cluster assembly protein SufD</fullName>
    </submittedName>
</protein>
<organism evidence="4 5">
    <name type="scientific">Limosilactobacillus avistercoris</name>
    <dbReference type="NCBI Taxonomy" id="2762243"/>
    <lineage>
        <taxon>Bacteria</taxon>
        <taxon>Bacillati</taxon>
        <taxon>Bacillota</taxon>
        <taxon>Bacilli</taxon>
        <taxon>Lactobacillales</taxon>
        <taxon>Lactobacillaceae</taxon>
        <taxon>Limosilactobacillus</taxon>
    </lineage>
</organism>
<dbReference type="InterPro" id="IPR011542">
    <property type="entry name" value="SUF_FeS_clus_asmbl_SufD"/>
</dbReference>
<comment type="caution">
    <text evidence="4">The sequence shown here is derived from an EMBL/GenBank/DDBJ whole genome shotgun (WGS) entry which is preliminary data.</text>
</comment>
<feature type="domain" description="SUF system FeS cluster assembly SufBD N-terminal" evidence="3">
    <location>
        <begin position="93"/>
        <end position="157"/>
    </location>
</feature>
<dbReference type="InterPro" id="IPR037284">
    <property type="entry name" value="SUF_FeS_clus_asmbl_SufBD_sf"/>
</dbReference>
<feature type="domain" description="SUF system FeS cluster assembly SufBD core" evidence="2">
    <location>
        <begin position="166"/>
        <end position="394"/>
    </location>
</feature>
<accession>A0ABR8PEC6</accession>
<dbReference type="NCBIfam" id="TIGR01981">
    <property type="entry name" value="sufD"/>
    <property type="match status" value="1"/>
</dbReference>
<dbReference type="RefSeq" id="WP_191684936.1">
    <property type="nucleotide sequence ID" value="NZ_JACSQW010000024.1"/>
</dbReference>
<dbReference type="Proteomes" id="UP000616837">
    <property type="component" value="Unassembled WGS sequence"/>
</dbReference>
<evidence type="ECO:0000259" key="2">
    <source>
        <dbReference type="Pfam" id="PF01458"/>
    </source>
</evidence>
<evidence type="ECO:0000259" key="3">
    <source>
        <dbReference type="Pfam" id="PF19295"/>
    </source>
</evidence>
<dbReference type="InterPro" id="IPR000825">
    <property type="entry name" value="SUF_FeS_clus_asmbl_SufBD_core"/>
</dbReference>
<dbReference type="PANTHER" id="PTHR30508:SF1">
    <property type="entry name" value="UPF0051 PROTEIN ABCI8, CHLOROPLASTIC-RELATED"/>
    <property type="match status" value="1"/>
</dbReference>
<gene>
    <name evidence="4" type="primary">sufD</name>
    <name evidence="4" type="ORF">H9564_07945</name>
</gene>
<dbReference type="InterPro" id="IPR045595">
    <property type="entry name" value="SufBD_N"/>
</dbReference>
<evidence type="ECO:0000313" key="5">
    <source>
        <dbReference type="Proteomes" id="UP000616837"/>
    </source>
</evidence>
<sequence>MDFDYSQLKAQFQKMLVENDEPVELVRFRQESLAKLKTTQFPRITKFDFKHWPFISNHVHFFQLSSLIEHQNDKDQIEVRVDSKNIITTVPNSVKEQGIIITDLFSAIKSDPQIVKKYLSKVISPDEDFLSAYHAALINQGIFIYIPQNVELTSPIHLTVNFDQQEKMTTNFHLLIIAGKNSRFQIIDHLVSDKKQTNPLTNFTEIVAGTNSEINFSSLDHLAQSDPVYYQYRAAVKDYAKVNWSIGLMNQCDTAGEIDSELIGEGAFANSQLIALTTANQQLGINNRVTNRSPHSQGLINQRGVALGNSRLIFNGIGQIIHGAHGSTAEQQNRLLMMSPQAVGDANPILLIDENDVEAGHAASVGEINQEQLYYLLSRGIPKKQAQRMVIRGFLSAVITSISDRNIRQEMIEILERKLREND</sequence>
<reference evidence="4 5" key="1">
    <citation type="submission" date="2020-08" db="EMBL/GenBank/DDBJ databases">
        <title>A Genomic Blueprint of the Chicken Gut Microbiome.</title>
        <authorList>
            <person name="Gilroy R."/>
            <person name="Ravi A."/>
            <person name="Getino M."/>
            <person name="Pursley I."/>
            <person name="Horton D.L."/>
            <person name="Alikhan N.-F."/>
            <person name="Baker D."/>
            <person name="Gharbi K."/>
            <person name="Hall N."/>
            <person name="Watson M."/>
            <person name="Adriaenssens E.M."/>
            <person name="Foster-Nyarko E."/>
            <person name="Jarju S."/>
            <person name="Secka A."/>
            <person name="Antonio M."/>
            <person name="Oren A."/>
            <person name="Chaudhuri R."/>
            <person name="La Ragione R.M."/>
            <person name="Hildebrand F."/>
            <person name="Pallen M.J."/>
        </authorList>
    </citation>
    <scope>NUCLEOTIDE SEQUENCE [LARGE SCALE GENOMIC DNA]</scope>
    <source>
        <strain evidence="4 5">Sa3CUN2</strain>
    </source>
</reference>
<evidence type="ECO:0000256" key="1">
    <source>
        <dbReference type="ARBA" id="ARBA00043967"/>
    </source>
</evidence>
<dbReference type="InterPro" id="IPR055346">
    <property type="entry name" value="Fe-S_cluster_assembly_SufBD"/>
</dbReference>
<name>A0ABR8PEC6_9LACO</name>
<dbReference type="Pfam" id="PF01458">
    <property type="entry name" value="SUFBD_core"/>
    <property type="match status" value="1"/>
</dbReference>